<comment type="caution">
    <text evidence="5">The sequence shown here is derived from an EMBL/GenBank/DDBJ whole genome shotgun (WGS) entry which is preliminary data.</text>
</comment>
<name>A0A9D9N7G9_9FIRM</name>
<dbReference type="Proteomes" id="UP000823618">
    <property type="component" value="Unassembled WGS sequence"/>
</dbReference>
<dbReference type="InterPro" id="IPR036390">
    <property type="entry name" value="WH_DNA-bd_sf"/>
</dbReference>
<protein>
    <submittedName>
        <fullName evidence="5">Winged helix-turn-helix transcriptional regulator</fullName>
    </submittedName>
</protein>
<keyword evidence="3" id="KW-0804">Transcription</keyword>
<reference evidence="5" key="2">
    <citation type="journal article" date="2021" name="PeerJ">
        <title>Extensive microbial diversity within the chicken gut microbiome revealed by metagenomics and culture.</title>
        <authorList>
            <person name="Gilroy R."/>
            <person name="Ravi A."/>
            <person name="Getino M."/>
            <person name="Pursley I."/>
            <person name="Horton D.L."/>
            <person name="Alikhan N.F."/>
            <person name="Baker D."/>
            <person name="Gharbi K."/>
            <person name="Hall N."/>
            <person name="Watson M."/>
            <person name="Adriaenssens E.M."/>
            <person name="Foster-Nyarko E."/>
            <person name="Jarju S."/>
            <person name="Secka A."/>
            <person name="Antonio M."/>
            <person name="Oren A."/>
            <person name="Chaudhuri R.R."/>
            <person name="La Ragione R."/>
            <person name="Hildebrand F."/>
            <person name="Pallen M.J."/>
        </authorList>
    </citation>
    <scope>NUCLEOTIDE SEQUENCE</scope>
    <source>
        <strain evidence="5">E3-2379</strain>
    </source>
</reference>
<feature type="domain" description="HTH marR-type" evidence="4">
    <location>
        <begin position="1"/>
        <end position="133"/>
    </location>
</feature>
<keyword evidence="2" id="KW-0238">DNA-binding</keyword>
<keyword evidence="1" id="KW-0805">Transcription regulation</keyword>
<dbReference type="PANTHER" id="PTHR42756">
    <property type="entry name" value="TRANSCRIPTIONAL REGULATOR, MARR"/>
    <property type="match status" value="1"/>
</dbReference>
<dbReference type="SMART" id="SM00347">
    <property type="entry name" value="HTH_MARR"/>
    <property type="match status" value="1"/>
</dbReference>
<sequence>MARLIHIISRKLKHHQILADDDIGLTPMQKHVLKFILLESLHREIYQKDVEDEFQIRRSTVTGIIQLMEKNGFLYRESVSKDARLKRLVPTKKSEDLRNKIIENIIERDQKMTEGISEEELKSCKNVLLKIFENLTDC</sequence>
<dbReference type="PROSITE" id="PS50995">
    <property type="entry name" value="HTH_MARR_2"/>
    <property type="match status" value="1"/>
</dbReference>
<organism evidence="5 6">
    <name type="scientific">Candidatus Scybalomonas excrementavium</name>
    <dbReference type="NCBI Taxonomy" id="2840943"/>
    <lineage>
        <taxon>Bacteria</taxon>
        <taxon>Bacillati</taxon>
        <taxon>Bacillota</taxon>
        <taxon>Clostridia</taxon>
        <taxon>Lachnospirales</taxon>
        <taxon>Lachnospiraceae</taxon>
        <taxon>Lachnospiraceae incertae sedis</taxon>
        <taxon>Candidatus Scybalomonas</taxon>
    </lineage>
</organism>
<proteinExistence type="predicted"/>
<dbReference type="SUPFAM" id="SSF46785">
    <property type="entry name" value="Winged helix' DNA-binding domain"/>
    <property type="match status" value="1"/>
</dbReference>
<accession>A0A9D9N7G9</accession>
<evidence type="ECO:0000259" key="4">
    <source>
        <dbReference type="PROSITE" id="PS50995"/>
    </source>
</evidence>
<dbReference type="GO" id="GO:0003700">
    <property type="term" value="F:DNA-binding transcription factor activity"/>
    <property type="evidence" value="ECO:0007669"/>
    <property type="project" value="InterPro"/>
</dbReference>
<evidence type="ECO:0000313" key="6">
    <source>
        <dbReference type="Proteomes" id="UP000823618"/>
    </source>
</evidence>
<dbReference type="InterPro" id="IPR000835">
    <property type="entry name" value="HTH_MarR-typ"/>
</dbReference>
<reference evidence="5" key="1">
    <citation type="submission" date="2020-10" db="EMBL/GenBank/DDBJ databases">
        <authorList>
            <person name="Gilroy R."/>
        </authorList>
    </citation>
    <scope>NUCLEOTIDE SEQUENCE</scope>
    <source>
        <strain evidence="5">E3-2379</strain>
    </source>
</reference>
<dbReference type="InterPro" id="IPR036388">
    <property type="entry name" value="WH-like_DNA-bd_sf"/>
</dbReference>
<gene>
    <name evidence="5" type="ORF">IAC13_05325</name>
</gene>
<dbReference type="GO" id="GO:0003677">
    <property type="term" value="F:DNA binding"/>
    <property type="evidence" value="ECO:0007669"/>
    <property type="project" value="UniProtKB-KW"/>
</dbReference>
<dbReference type="EMBL" id="JADIML010000147">
    <property type="protein sequence ID" value="MBO8463336.1"/>
    <property type="molecule type" value="Genomic_DNA"/>
</dbReference>
<evidence type="ECO:0000256" key="1">
    <source>
        <dbReference type="ARBA" id="ARBA00023015"/>
    </source>
</evidence>
<dbReference type="Pfam" id="PF12802">
    <property type="entry name" value="MarR_2"/>
    <property type="match status" value="1"/>
</dbReference>
<dbReference type="PANTHER" id="PTHR42756:SF1">
    <property type="entry name" value="TRANSCRIPTIONAL REPRESSOR OF EMRAB OPERON"/>
    <property type="match status" value="1"/>
</dbReference>
<evidence type="ECO:0000256" key="3">
    <source>
        <dbReference type="ARBA" id="ARBA00023163"/>
    </source>
</evidence>
<dbReference type="Gene3D" id="1.10.10.10">
    <property type="entry name" value="Winged helix-like DNA-binding domain superfamily/Winged helix DNA-binding domain"/>
    <property type="match status" value="1"/>
</dbReference>
<dbReference type="PRINTS" id="PR00598">
    <property type="entry name" value="HTHMARR"/>
</dbReference>
<evidence type="ECO:0000256" key="2">
    <source>
        <dbReference type="ARBA" id="ARBA00023125"/>
    </source>
</evidence>
<dbReference type="AlphaFoldDB" id="A0A9D9N7G9"/>
<evidence type="ECO:0000313" key="5">
    <source>
        <dbReference type="EMBL" id="MBO8463336.1"/>
    </source>
</evidence>